<accession>A0A916XSX8</accession>
<feature type="region of interest" description="Disordered" evidence="1">
    <location>
        <begin position="242"/>
        <end position="281"/>
    </location>
</feature>
<reference evidence="2" key="2">
    <citation type="submission" date="2020-09" db="EMBL/GenBank/DDBJ databases">
        <authorList>
            <person name="Sun Q."/>
            <person name="Zhou Y."/>
        </authorList>
    </citation>
    <scope>NUCLEOTIDE SEQUENCE</scope>
    <source>
        <strain evidence="2">CGMCC 1.15493</strain>
    </source>
</reference>
<reference evidence="2" key="1">
    <citation type="journal article" date="2014" name="Int. J. Syst. Evol. Microbiol.">
        <title>Complete genome sequence of Corynebacterium casei LMG S-19264T (=DSM 44701T), isolated from a smear-ripened cheese.</title>
        <authorList>
            <consortium name="US DOE Joint Genome Institute (JGI-PGF)"/>
            <person name="Walter F."/>
            <person name="Albersmeier A."/>
            <person name="Kalinowski J."/>
            <person name="Ruckert C."/>
        </authorList>
    </citation>
    <scope>NUCLEOTIDE SEQUENCE</scope>
    <source>
        <strain evidence="2">CGMCC 1.15493</strain>
    </source>
</reference>
<sequence length="311" mass="32414">MASFDDWLTASDPKLFAESLAAQFRLTQTELEKAQEAMQPAFALGLQRALANPAAWGDLAKTYAAMMPAGAAFGLPQAQPAEAFMQAMFGSDALTGAIARQASTFAGIAPATMQQMMPGLAMLTMETLVRSTLAGLARNQPPGLATGDYGSATAEMMRRGANAVEALTHPSDQGAARRGTSFDPWSPSAYSQTFAEAVKAGQAWMPPAPSPPRPAAAADMPKPFDPIQAFAALFDAFSKGMGAPTEAAPTPPAPAPAAATPPPPEPAGDVDAPPTETLVDDLFRSGQKFQAEYAKEMANLFERYQGTAKAG</sequence>
<gene>
    <name evidence="2" type="ORF">GCM10011335_06670</name>
</gene>
<dbReference type="RefSeq" id="WP_188849114.1">
    <property type="nucleotide sequence ID" value="NZ_BMJJ01000001.1"/>
</dbReference>
<keyword evidence="3" id="KW-1185">Reference proteome</keyword>
<evidence type="ECO:0000313" key="2">
    <source>
        <dbReference type="EMBL" id="GGD06385.1"/>
    </source>
</evidence>
<evidence type="ECO:0000313" key="3">
    <source>
        <dbReference type="Proteomes" id="UP000613160"/>
    </source>
</evidence>
<evidence type="ECO:0008006" key="4">
    <source>
        <dbReference type="Google" id="ProtNLM"/>
    </source>
</evidence>
<dbReference type="Proteomes" id="UP000613160">
    <property type="component" value="Unassembled WGS sequence"/>
</dbReference>
<organism evidence="2 3">
    <name type="scientific">Aureimonas glaciei</name>
    <dbReference type="NCBI Taxonomy" id="1776957"/>
    <lineage>
        <taxon>Bacteria</taxon>
        <taxon>Pseudomonadati</taxon>
        <taxon>Pseudomonadota</taxon>
        <taxon>Alphaproteobacteria</taxon>
        <taxon>Hyphomicrobiales</taxon>
        <taxon>Aurantimonadaceae</taxon>
        <taxon>Aureimonas</taxon>
    </lineage>
</organism>
<name>A0A916XSX8_9HYPH</name>
<protein>
    <recommendedName>
        <fullName evidence="4">DUF937 domain-containing protein</fullName>
    </recommendedName>
</protein>
<feature type="compositionally biased region" description="Pro residues" evidence="1">
    <location>
        <begin position="249"/>
        <end position="266"/>
    </location>
</feature>
<feature type="region of interest" description="Disordered" evidence="1">
    <location>
        <begin position="203"/>
        <end position="222"/>
    </location>
</feature>
<dbReference type="EMBL" id="BMJJ01000001">
    <property type="protein sequence ID" value="GGD06385.1"/>
    <property type="molecule type" value="Genomic_DNA"/>
</dbReference>
<evidence type="ECO:0000256" key="1">
    <source>
        <dbReference type="SAM" id="MobiDB-lite"/>
    </source>
</evidence>
<comment type="caution">
    <text evidence="2">The sequence shown here is derived from an EMBL/GenBank/DDBJ whole genome shotgun (WGS) entry which is preliminary data.</text>
</comment>
<proteinExistence type="predicted"/>
<dbReference type="AlphaFoldDB" id="A0A916XSX8"/>